<accession>A0A0F9FW62</accession>
<sequence length="58" mass="6619">AKEEPKDFMAKISQVESKDVGEGEDERFIKREGNRMIKQLDDMIGELSLMEGEEDATD</sequence>
<protein>
    <submittedName>
        <fullName evidence="1">Uncharacterized protein</fullName>
    </submittedName>
</protein>
<name>A0A0F9FW62_9ZZZZ</name>
<organism evidence="1">
    <name type="scientific">marine sediment metagenome</name>
    <dbReference type="NCBI Taxonomy" id="412755"/>
    <lineage>
        <taxon>unclassified sequences</taxon>
        <taxon>metagenomes</taxon>
        <taxon>ecological metagenomes</taxon>
    </lineage>
</organism>
<reference evidence="1" key="1">
    <citation type="journal article" date="2015" name="Nature">
        <title>Complex archaea that bridge the gap between prokaryotes and eukaryotes.</title>
        <authorList>
            <person name="Spang A."/>
            <person name="Saw J.H."/>
            <person name="Jorgensen S.L."/>
            <person name="Zaremba-Niedzwiedzka K."/>
            <person name="Martijn J."/>
            <person name="Lind A.E."/>
            <person name="van Eijk R."/>
            <person name="Schleper C."/>
            <person name="Guy L."/>
            <person name="Ettema T.J."/>
        </authorList>
    </citation>
    <scope>NUCLEOTIDE SEQUENCE</scope>
</reference>
<comment type="caution">
    <text evidence="1">The sequence shown here is derived from an EMBL/GenBank/DDBJ whole genome shotgun (WGS) entry which is preliminary data.</text>
</comment>
<dbReference type="AlphaFoldDB" id="A0A0F9FW62"/>
<proteinExistence type="predicted"/>
<dbReference type="EMBL" id="LAZR01028775">
    <property type="protein sequence ID" value="KKL61585.1"/>
    <property type="molecule type" value="Genomic_DNA"/>
</dbReference>
<gene>
    <name evidence="1" type="ORF">LCGC14_2193800</name>
</gene>
<evidence type="ECO:0000313" key="1">
    <source>
        <dbReference type="EMBL" id="KKL61585.1"/>
    </source>
</evidence>
<feature type="non-terminal residue" evidence="1">
    <location>
        <position position="1"/>
    </location>
</feature>